<dbReference type="EMBL" id="CAJVQB010002940">
    <property type="protein sequence ID" value="CAG8592440.1"/>
    <property type="molecule type" value="Genomic_DNA"/>
</dbReference>
<gene>
    <name evidence="2" type="ORF">GMARGA_LOCUS6474</name>
</gene>
<proteinExistence type="predicted"/>
<evidence type="ECO:0000313" key="2">
    <source>
        <dbReference type="EMBL" id="CAG8592440.1"/>
    </source>
</evidence>
<dbReference type="Proteomes" id="UP000789901">
    <property type="component" value="Unassembled WGS sequence"/>
</dbReference>
<evidence type="ECO:0000256" key="1">
    <source>
        <dbReference type="SAM" id="MobiDB-lite"/>
    </source>
</evidence>
<reference evidence="2 3" key="1">
    <citation type="submission" date="2021-06" db="EMBL/GenBank/DDBJ databases">
        <authorList>
            <person name="Kallberg Y."/>
            <person name="Tangrot J."/>
            <person name="Rosling A."/>
        </authorList>
    </citation>
    <scope>NUCLEOTIDE SEQUENCE [LARGE SCALE GENOMIC DNA]</scope>
    <source>
        <strain evidence="2 3">120-4 pot B 10/14</strain>
    </source>
</reference>
<keyword evidence="3" id="KW-1185">Reference proteome</keyword>
<comment type="caution">
    <text evidence="2">The sequence shown here is derived from an EMBL/GenBank/DDBJ whole genome shotgun (WGS) entry which is preliminary data.</text>
</comment>
<feature type="region of interest" description="Disordered" evidence="1">
    <location>
        <begin position="75"/>
        <end position="106"/>
    </location>
</feature>
<sequence length="106" mass="12097">MLLVKDITVLRPHDFMNCVYSEVGAETSYMAAWKSHAINKKRNAEEINKSYQFAYGNLGNITAFEVDADNQTCALDDKTFPPPTIRQARQPRKNRLRSRGDTAMEN</sequence>
<accession>A0ABN7UGN9</accession>
<name>A0ABN7UGN9_GIGMA</name>
<organism evidence="2 3">
    <name type="scientific">Gigaspora margarita</name>
    <dbReference type="NCBI Taxonomy" id="4874"/>
    <lineage>
        <taxon>Eukaryota</taxon>
        <taxon>Fungi</taxon>
        <taxon>Fungi incertae sedis</taxon>
        <taxon>Mucoromycota</taxon>
        <taxon>Glomeromycotina</taxon>
        <taxon>Glomeromycetes</taxon>
        <taxon>Diversisporales</taxon>
        <taxon>Gigasporaceae</taxon>
        <taxon>Gigaspora</taxon>
    </lineage>
</organism>
<protein>
    <submittedName>
        <fullName evidence="2">15351_t:CDS:1</fullName>
    </submittedName>
</protein>
<evidence type="ECO:0000313" key="3">
    <source>
        <dbReference type="Proteomes" id="UP000789901"/>
    </source>
</evidence>